<proteinExistence type="predicted"/>
<comment type="caution">
    <text evidence="1">The sequence shown here is derived from an EMBL/GenBank/DDBJ whole genome shotgun (WGS) entry which is preliminary data.</text>
</comment>
<dbReference type="EMBL" id="MGIS01000021">
    <property type="protein sequence ID" value="OGM92557.1"/>
    <property type="molecule type" value="Genomic_DNA"/>
</dbReference>
<name>A0A1F8DVB1_9BACT</name>
<reference evidence="1 2" key="1">
    <citation type="journal article" date="2016" name="Nat. Commun.">
        <title>Thousands of microbial genomes shed light on interconnected biogeochemical processes in an aquifer system.</title>
        <authorList>
            <person name="Anantharaman K."/>
            <person name="Brown C.T."/>
            <person name="Hug L.A."/>
            <person name="Sharon I."/>
            <person name="Castelle C.J."/>
            <person name="Probst A.J."/>
            <person name="Thomas B.C."/>
            <person name="Singh A."/>
            <person name="Wilkins M.J."/>
            <person name="Karaoz U."/>
            <person name="Brodie E.L."/>
            <person name="Williams K.H."/>
            <person name="Hubbard S.S."/>
            <person name="Banfield J.F."/>
        </authorList>
    </citation>
    <scope>NUCLEOTIDE SEQUENCE [LARGE SCALE GENOMIC DNA]</scope>
</reference>
<dbReference type="Proteomes" id="UP000177011">
    <property type="component" value="Unassembled WGS sequence"/>
</dbReference>
<evidence type="ECO:0000313" key="2">
    <source>
        <dbReference type="Proteomes" id="UP000177011"/>
    </source>
</evidence>
<gene>
    <name evidence="1" type="ORF">A2935_00060</name>
</gene>
<accession>A0A1F8DVB1</accession>
<organism evidence="1 2">
    <name type="scientific">Candidatus Wolfebacteria bacterium RIFCSPLOWO2_01_FULL_47_17b</name>
    <dbReference type="NCBI Taxonomy" id="1802558"/>
    <lineage>
        <taxon>Bacteria</taxon>
        <taxon>Candidatus Wolfeibacteriota</taxon>
    </lineage>
</organism>
<dbReference type="AlphaFoldDB" id="A0A1F8DVB1"/>
<protein>
    <submittedName>
        <fullName evidence="1">Uncharacterized protein</fullName>
    </submittedName>
</protein>
<evidence type="ECO:0000313" key="1">
    <source>
        <dbReference type="EMBL" id="OGM92557.1"/>
    </source>
</evidence>
<sequence length="80" mass="9215">MIDKSKIMPDVNTVGATTAAFVAYYNENVPEIFPRATIRALHKFKTAHPALFKGSNEWTIDKHRKKLMDWLASYKEDEES</sequence>